<dbReference type="InterPro" id="IPR050397">
    <property type="entry name" value="Env_Response_Regulators"/>
</dbReference>
<dbReference type="InterPro" id="IPR018488">
    <property type="entry name" value="cNMP-bd_CS"/>
</dbReference>
<dbReference type="SUPFAM" id="SSF51206">
    <property type="entry name" value="cAMP-binding domain-like"/>
    <property type="match status" value="1"/>
</dbReference>
<dbReference type="InterPro" id="IPR014710">
    <property type="entry name" value="RmlC-like_jellyroll"/>
</dbReference>
<sequence length="490" mass="53214">MTKCSVARVGRTEREGAVARVTEPVEVEGAGTQLSLGTAAARNLASTTKSVPQMQGISSRWLLRLLPWVQVPGGTYRVNRRLSYTIGDGRVSFSTVGATVRVIPAELCELPPLRGFDDMSVLEVLAGRFEQREYEPGDAIVTKGAAADEIVLIAHGKVQQVGTGEYGDEVLLGVLADGQFLGAEAMTGEPGEWDFTARAATPCTVLSLPAREVRELAGRSDALRARLEEFENRPEPPSNTHGEASIDLASGHVGEPVLPGTFVDYEVAPREYELSVAQTVLRVHSRVVDLYSEPMDQLEQQLRLTVEALRERQEDELVNNREFGLLHNADLKQRIHTRSGPPTPDDIDELLATVWKNPSYMLAHPKAIAAFGRECSRRGVYPDTVTTHGHQVPAWRGVPIYPCNKIPISGSGATSIMAMRTGESEQGVIGLHKTGIPDEYQPSLSVRFMGVNDQAVISYLVSAYFSAAVLVPDALGILENVEIARSGDGR</sequence>
<dbReference type="Proteomes" id="UP000251891">
    <property type="component" value="Unassembled WGS sequence"/>
</dbReference>
<name>A0A365HE92_9ACTN</name>
<dbReference type="InterPro" id="IPR049817">
    <property type="entry name" value="Encap_f2b"/>
</dbReference>
<feature type="domain" description="Cyclic nucleotide-binding" evidence="1">
    <location>
        <begin position="125"/>
        <end position="229"/>
    </location>
</feature>
<dbReference type="GO" id="GO:0003700">
    <property type="term" value="F:DNA-binding transcription factor activity"/>
    <property type="evidence" value="ECO:0007669"/>
    <property type="project" value="TreeGrafter"/>
</dbReference>
<comment type="caution">
    <text evidence="2">The sequence shown here is derived from an EMBL/GenBank/DDBJ whole genome shotgun (WGS) entry which is preliminary data.</text>
</comment>
<dbReference type="AlphaFoldDB" id="A0A365HE92"/>
<dbReference type="PROSITE" id="PS00888">
    <property type="entry name" value="CNMP_BINDING_1"/>
    <property type="match status" value="1"/>
</dbReference>
<dbReference type="InterPro" id="IPR045641">
    <property type="entry name" value="SrpI-like"/>
</dbReference>
<reference evidence="2 3" key="1">
    <citation type="submission" date="2018-06" db="EMBL/GenBank/DDBJ databases">
        <title>Actinomadura craniellae sp. nov. isolated from marine sponge Craniella sp.</title>
        <authorList>
            <person name="Li L."/>
            <person name="Xu Q.H."/>
            <person name="Lin H.W."/>
            <person name="Lu Y.H."/>
        </authorList>
    </citation>
    <scope>NUCLEOTIDE SEQUENCE [LARGE SCALE GENOMIC DNA]</scope>
    <source>
        <strain evidence="2 3">LHW63021</strain>
    </source>
</reference>
<protein>
    <submittedName>
        <fullName evidence="2">Crp/Fnr family transcriptional regulator</fullName>
    </submittedName>
</protein>
<evidence type="ECO:0000313" key="3">
    <source>
        <dbReference type="Proteomes" id="UP000251891"/>
    </source>
</evidence>
<dbReference type="PANTHER" id="PTHR24567:SF74">
    <property type="entry name" value="HTH-TYPE TRANSCRIPTIONAL REGULATOR ARCR"/>
    <property type="match status" value="1"/>
</dbReference>
<dbReference type="NCBIfam" id="NF041163">
    <property type="entry name" value="encap_f2b"/>
    <property type="match status" value="1"/>
</dbReference>
<dbReference type="GO" id="GO:0005829">
    <property type="term" value="C:cytosol"/>
    <property type="evidence" value="ECO:0007669"/>
    <property type="project" value="TreeGrafter"/>
</dbReference>
<organism evidence="2 3">
    <name type="scientific">Actinomadura craniellae</name>
    <dbReference type="NCBI Taxonomy" id="2231787"/>
    <lineage>
        <taxon>Bacteria</taxon>
        <taxon>Bacillati</taxon>
        <taxon>Actinomycetota</taxon>
        <taxon>Actinomycetes</taxon>
        <taxon>Streptosporangiales</taxon>
        <taxon>Thermomonosporaceae</taxon>
        <taxon>Actinomadura</taxon>
    </lineage>
</organism>
<gene>
    <name evidence="2" type="ORF">DPM19_03185</name>
</gene>
<dbReference type="Pfam" id="PF00027">
    <property type="entry name" value="cNMP_binding"/>
    <property type="match status" value="1"/>
</dbReference>
<dbReference type="OrthoDB" id="181419at2"/>
<dbReference type="PANTHER" id="PTHR24567">
    <property type="entry name" value="CRP FAMILY TRANSCRIPTIONAL REGULATORY PROTEIN"/>
    <property type="match status" value="1"/>
</dbReference>
<dbReference type="InterPro" id="IPR000595">
    <property type="entry name" value="cNMP-bd_dom"/>
</dbReference>
<dbReference type="Pfam" id="PF19307">
    <property type="entry name" value="SrpI-like"/>
    <property type="match status" value="1"/>
</dbReference>
<dbReference type="CDD" id="cd00038">
    <property type="entry name" value="CAP_ED"/>
    <property type="match status" value="1"/>
</dbReference>
<proteinExistence type="predicted"/>
<dbReference type="SMART" id="SM00100">
    <property type="entry name" value="cNMP"/>
    <property type="match status" value="1"/>
</dbReference>
<accession>A0A365HE92</accession>
<evidence type="ECO:0000313" key="2">
    <source>
        <dbReference type="EMBL" id="RAY17318.1"/>
    </source>
</evidence>
<dbReference type="InterPro" id="IPR018490">
    <property type="entry name" value="cNMP-bd_dom_sf"/>
</dbReference>
<keyword evidence="3" id="KW-1185">Reference proteome</keyword>
<dbReference type="PROSITE" id="PS50042">
    <property type="entry name" value="CNMP_BINDING_3"/>
    <property type="match status" value="1"/>
</dbReference>
<dbReference type="Gene3D" id="2.60.120.10">
    <property type="entry name" value="Jelly Rolls"/>
    <property type="match status" value="1"/>
</dbReference>
<dbReference type="EMBL" id="QLYX01000001">
    <property type="protein sequence ID" value="RAY17318.1"/>
    <property type="molecule type" value="Genomic_DNA"/>
</dbReference>
<evidence type="ECO:0000259" key="1">
    <source>
        <dbReference type="PROSITE" id="PS50042"/>
    </source>
</evidence>